<dbReference type="Proteomes" id="UP001501594">
    <property type="component" value="Unassembled WGS sequence"/>
</dbReference>
<reference evidence="3" key="1">
    <citation type="journal article" date="2019" name="Int. J. Syst. Evol. Microbiol.">
        <title>The Global Catalogue of Microorganisms (GCM) 10K type strain sequencing project: providing services to taxonomists for standard genome sequencing and annotation.</title>
        <authorList>
            <consortium name="The Broad Institute Genomics Platform"/>
            <consortium name="The Broad Institute Genome Sequencing Center for Infectious Disease"/>
            <person name="Wu L."/>
            <person name="Ma J."/>
        </authorList>
    </citation>
    <scope>NUCLEOTIDE SEQUENCE [LARGE SCALE GENOMIC DNA]</scope>
    <source>
        <strain evidence="3">JCM 17442</strain>
    </source>
</reference>
<sequence length="337" mass="36525">MRVVVVGATGNVGTAILTRFQNEPGVELVGVARRAPRDDAPPYVGVEWHALDVGVSGAVERLTPVFEGADAVVCVAWALQPNHDERRMHRTDVTGTRHVAEAAARAGVPQFVYASSVGTYAESTKRVRRDESWPATGLASSVYSRHKAINEEWLDAFQLEHPEVVVSRLRPGLVLQQGAAAEIIGLFAGRRVPTRWLQRATPPILPLSRRFVSQVVHATDLAEAFWRVVDLRAGGAFNIATEPVVDPALVAGVLDTRTIPFPYRALRLLVSATWRLRVQPTDPGWVDIAAKVPVMSTERARTILGWSPKVPADAAVAAMVVGIAERSNVESSPALRG</sequence>
<evidence type="ECO:0000259" key="1">
    <source>
        <dbReference type="Pfam" id="PF01370"/>
    </source>
</evidence>
<dbReference type="Pfam" id="PF01370">
    <property type="entry name" value="Epimerase"/>
    <property type="match status" value="1"/>
</dbReference>
<organism evidence="2 3">
    <name type="scientific">Frondihabitans peucedani</name>
    <dbReference type="NCBI Taxonomy" id="598626"/>
    <lineage>
        <taxon>Bacteria</taxon>
        <taxon>Bacillati</taxon>
        <taxon>Actinomycetota</taxon>
        <taxon>Actinomycetes</taxon>
        <taxon>Micrococcales</taxon>
        <taxon>Microbacteriaceae</taxon>
        <taxon>Frondihabitans</taxon>
    </lineage>
</organism>
<dbReference type="PANTHER" id="PTHR48079:SF6">
    <property type="entry name" value="NAD(P)-BINDING DOMAIN-CONTAINING PROTEIN-RELATED"/>
    <property type="match status" value="1"/>
</dbReference>
<dbReference type="EMBL" id="BAABAU010000001">
    <property type="protein sequence ID" value="GAA4265002.1"/>
    <property type="molecule type" value="Genomic_DNA"/>
</dbReference>
<dbReference type="InterPro" id="IPR051783">
    <property type="entry name" value="NAD(P)-dependent_oxidoreduct"/>
</dbReference>
<proteinExistence type="predicted"/>
<feature type="domain" description="NAD-dependent epimerase/dehydratase" evidence="1">
    <location>
        <begin position="3"/>
        <end position="240"/>
    </location>
</feature>
<evidence type="ECO:0000313" key="2">
    <source>
        <dbReference type="EMBL" id="GAA4265002.1"/>
    </source>
</evidence>
<dbReference type="InterPro" id="IPR001509">
    <property type="entry name" value="Epimerase_deHydtase"/>
</dbReference>
<accession>A0ABP8DYN1</accession>
<name>A0ABP8DYN1_9MICO</name>
<dbReference type="RefSeq" id="WP_344793561.1">
    <property type="nucleotide sequence ID" value="NZ_BAABAU010000001.1"/>
</dbReference>
<evidence type="ECO:0000313" key="3">
    <source>
        <dbReference type="Proteomes" id="UP001501594"/>
    </source>
</evidence>
<comment type="caution">
    <text evidence="2">The sequence shown here is derived from an EMBL/GenBank/DDBJ whole genome shotgun (WGS) entry which is preliminary data.</text>
</comment>
<dbReference type="Gene3D" id="3.40.50.720">
    <property type="entry name" value="NAD(P)-binding Rossmann-like Domain"/>
    <property type="match status" value="1"/>
</dbReference>
<dbReference type="InterPro" id="IPR036291">
    <property type="entry name" value="NAD(P)-bd_dom_sf"/>
</dbReference>
<protein>
    <submittedName>
        <fullName evidence="2">NAD-dependent epimerase/dehydratase family protein</fullName>
    </submittedName>
</protein>
<keyword evidence="3" id="KW-1185">Reference proteome</keyword>
<dbReference type="SUPFAM" id="SSF51735">
    <property type="entry name" value="NAD(P)-binding Rossmann-fold domains"/>
    <property type="match status" value="1"/>
</dbReference>
<gene>
    <name evidence="2" type="ORF">GCM10022256_06140</name>
</gene>
<dbReference type="PANTHER" id="PTHR48079">
    <property type="entry name" value="PROTEIN YEEZ"/>
    <property type="match status" value="1"/>
</dbReference>